<dbReference type="PANTHER" id="PTHR44119:SF7">
    <property type="entry name" value="MAGNESIUM CHELATASE SUBUNIT"/>
    <property type="match status" value="1"/>
</dbReference>
<dbReference type="AlphaFoldDB" id="A0A926DVG2"/>
<proteinExistence type="predicted"/>
<feature type="domain" description="CobN/magnesium chelatase" evidence="1">
    <location>
        <begin position="97"/>
        <end position="1144"/>
    </location>
</feature>
<name>A0A926DVG2_9FIRM</name>
<evidence type="ECO:0000313" key="2">
    <source>
        <dbReference type="EMBL" id="MBC8544419.1"/>
    </source>
</evidence>
<keyword evidence="3" id="KW-1185">Reference proteome</keyword>
<dbReference type="RefSeq" id="WP_177718938.1">
    <property type="nucleotide sequence ID" value="NZ_JACRSQ010000021.1"/>
</dbReference>
<accession>A0A926DVG2</accession>
<dbReference type="EMBL" id="JACRSQ010000021">
    <property type="protein sequence ID" value="MBC8544419.1"/>
    <property type="molecule type" value="Genomic_DNA"/>
</dbReference>
<dbReference type="Pfam" id="PF02514">
    <property type="entry name" value="CobN-Mg_chel"/>
    <property type="match status" value="1"/>
</dbReference>
<evidence type="ECO:0000313" key="3">
    <source>
        <dbReference type="Proteomes" id="UP000657006"/>
    </source>
</evidence>
<organism evidence="2 3">
    <name type="scientific">Bianquea renquensis</name>
    <dbReference type="NCBI Taxonomy" id="2763661"/>
    <lineage>
        <taxon>Bacteria</taxon>
        <taxon>Bacillati</taxon>
        <taxon>Bacillota</taxon>
        <taxon>Clostridia</taxon>
        <taxon>Eubacteriales</taxon>
        <taxon>Bianqueaceae</taxon>
        <taxon>Bianquea</taxon>
    </lineage>
</organism>
<protein>
    <submittedName>
        <fullName evidence="2">Cobaltochelatase subunit CobN</fullName>
    </submittedName>
</protein>
<sequence>MRVLIIGDVFHTKQLEAILRQAGIAPVFANSRQLPTTPADVLEADMAIVGADHGDHRPVKGYSFLQKIPLVIPITGENIAAGIATVPEEDVRTLSLYFGYGGKENLENAALYMRRIAGEQLPIPAAPVKTQFASMYSLDGQLYDSRDEFFQAQGRTYPVYVGMLSYRSRWTDADMDTEYQIIRALQERNIGVIAAYSESTPDREIGCPSFEETVEAFFCQEGRPVISLLINFQFFGVKGGAGQSMFDRAAAYFAGLGIPVLRPTGSNGLGLEDWRASQNPLASELVVNYQVPELQGMIEPVFISYGGGKRTHLAIPERISRLAGRVEKWVGLRSKPNREKKIVLILHNAVCSGVEATIGQASDLDAFESVVQILKRMRQEGYTLENVPPDGKALYRQIMDRKAYSDFRWTSAEDIQHSGGVLYAMPQEEYEEYYQSLSEEARARMEESWGAAPGEAMVLNGRLLITGIAYGNVAVMVQPKRGCYGAKCTGEVCKILQDPHCPPTHQYLASYWYMERRFKADGCIHVGTHGSLEFLPGKAVGLGESCFSDAALGSLPNLYLYNTSATAEALVAKRRSYAVTLGHLPSPGSAGDQEARKLAAQIKEYLDAKGQELGQAESLREIILEQVASLPAAKKILDREEDFDVGVGMVRDLILRSETGRRGARRHIFGAVPSDQWMEEYIQEVWLSDQQLMEQLDSELDAVERGLWLSQWIAMARQGRTPEESPFGQILTRDAARLVGQLESSARHEMESLMGALSGAYVSPGPAGDAMSNGRGILPTGRNLYGVETDKIPTQAAYKRGEQAAEALLAAYREDAGRIPEKIAMNLISMDIARTGGEQMSQFLSLLGVRPIWDGENRVIGLRPVPLEELKRPRLDVTGHISSVMRDAWPSAIAMLDRAVHLVAELDEPETMNYVRKNAQTMGEARIFGGAPGTYTNSVGLALKASAWKDERDLARYFIDSSSYVYGDGKQGEQDVEAFVANVRQIDVSCDITSSRKTDGGASSYSARVQGGLQMAARLVGGKEIRQYMGESSAAREIRVVRMQDHVENAIADTLLNDFWREQMMGQGYSGAADLMRRIQTVFDTQCVLESVSHETLDAIAQQYFLDENMRQWFTEHNSYALEEGMRRFLELETRGKWKAEPETWRKLKSVYLQAEGDLEDTISGFGEIQAGNVDIVTDSQMGQWAERLKKTDEEIGKWDR</sequence>
<dbReference type="PANTHER" id="PTHR44119">
    <property type="entry name" value="MAGNESIUM-CHELATASE SUBUNIT CHLH, CHLOROPLASTIC"/>
    <property type="match status" value="1"/>
</dbReference>
<evidence type="ECO:0000259" key="1">
    <source>
        <dbReference type="Pfam" id="PF02514"/>
    </source>
</evidence>
<comment type="caution">
    <text evidence="2">The sequence shown here is derived from an EMBL/GenBank/DDBJ whole genome shotgun (WGS) entry which is preliminary data.</text>
</comment>
<dbReference type="InterPro" id="IPR003672">
    <property type="entry name" value="CobN/Mg_chltase"/>
</dbReference>
<gene>
    <name evidence="2" type="ORF">H8730_12805</name>
</gene>
<dbReference type="Proteomes" id="UP000657006">
    <property type="component" value="Unassembled WGS sequence"/>
</dbReference>
<reference evidence="2" key="1">
    <citation type="submission" date="2020-08" db="EMBL/GenBank/DDBJ databases">
        <title>Genome public.</title>
        <authorList>
            <person name="Liu C."/>
            <person name="Sun Q."/>
        </authorList>
    </citation>
    <scope>NUCLEOTIDE SEQUENCE</scope>
    <source>
        <strain evidence="2">NSJ-32</strain>
    </source>
</reference>
<dbReference type="CDD" id="cd10150">
    <property type="entry name" value="CobN_like"/>
    <property type="match status" value="1"/>
</dbReference>